<evidence type="ECO:0000256" key="2">
    <source>
        <dbReference type="ARBA" id="ARBA00022692"/>
    </source>
</evidence>
<dbReference type="PANTHER" id="PTHR35529:SF2">
    <property type="entry name" value="SPORULATION PROTEIN YTAF-RELATED"/>
    <property type="match status" value="1"/>
</dbReference>
<keyword evidence="2 5" id="KW-0812">Transmembrane</keyword>
<sequence>MGSTVLTICAIALAANLDNASFGIVYGIRNIHISWWANAIIALISGVATLVAGWMGAAITRYVPPHLAAWTGAAVMWLVGLWVLTEPLHGRREMQPGEGNVVKRILRDPAAADFDHSHTLNLGEAVILGVAAALNALAGGFDAGVVHIGIVWTAAAVAVTSFVLLGAAAYVGRRYIAKRLGNWATCVAGLVMIAIGMHQIW</sequence>
<dbReference type="RefSeq" id="WP_074954797.1">
    <property type="nucleotide sequence ID" value="NZ_FPBV01000018.1"/>
</dbReference>
<reference evidence="7" key="1">
    <citation type="submission" date="2016-10" db="EMBL/GenBank/DDBJ databases">
        <authorList>
            <person name="Varghese N."/>
        </authorList>
    </citation>
    <scope>NUCLEOTIDE SEQUENCE [LARGE SCALE GENOMIC DNA]</scope>
    <source>
        <strain evidence="7">DSM 17980</strain>
    </source>
</reference>
<proteinExistence type="predicted"/>
<evidence type="ECO:0000256" key="4">
    <source>
        <dbReference type="ARBA" id="ARBA00023136"/>
    </source>
</evidence>
<dbReference type="EMBL" id="FPBV01000018">
    <property type="protein sequence ID" value="SFV00119.1"/>
    <property type="molecule type" value="Genomic_DNA"/>
</dbReference>
<accession>A0A1I7KRS4</accession>
<feature type="transmembrane region" description="Helical" evidence="5">
    <location>
        <begin position="183"/>
        <end position="200"/>
    </location>
</feature>
<keyword evidence="1" id="KW-1003">Cell membrane</keyword>
<dbReference type="OrthoDB" id="1679205at2"/>
<feature type="transmembrane region" description="Helical" evidence="5">
    <location>
        <begin position="150"/>
        <end position="171"/>
    </location>
</feature>
<evidence type="ECO:0000256" key="3">
    <source>
        <dbReference type="ARBA" id="ARBA00022989"/>
    </source>
</evidence>
<protein>
    <submittedName>
        <fullName evidence="6">Putative sporulation protein YtaF</fullName>
    </submittedName>
</protein>
<dbReference type="STRING" id="392015.SAMN05421543_11862"/>
<gene>
    <name evidence="6" type="ORF">SAMN05421543_11862</name>
</gene>
<dbReference type="AlphaFoldDB" id="A0A1I7KRS4"/>
<evidence type="ECO:0000256" key="1">
    <source>
        <dbReference type="ARBA" id="ARBA00022475"/>
    </source>
</evidence>
<evidence type="ECO:0000313" key="6">
    <source>
        <dbReference type="EMBL" id="SFV00119.1"/>
    </source>
</evidence>
<evidence type="ECO:0000256" key="5">
    <source>
        <dbReference type="SAM" id="Phobius"/>
    </source>
</evidence>
<keyword evidence="7" id="KW-1185">Reference proteome</keyword>
<feature type="transmembrane region" description="Helical" evidence="5">
    <location>
        <begin position="67"/>
        <end position="85"/>
    </location>
</feature>
<evidence type="ECO:0000313" key="7">
    <source>
        <dbReference type="Proteomes" id="UP000183508"/>
    </source>
</evidence>
<dbReference type="Pfam" id="PF02659">
    <property type="entry name" value="Mntp"/>
    <property type="match status" value="1"/>
</dbReference>
<keyword evidence="4 5" id="KW-0472">Membrane</keyword>
<name>A0A1I7KRS4_9BACL</name>
<feature type="transmembrane region" description="Helical" evidence="5">
    <location>
        <begin position="33"/>
        <end position="55"/>
    </location>
</feature>
<keyword evidence="3 5" id="KW-1133">Transmembrane helix</keyword>
<dbReference type="InterPro" id="IPR003810">
    <property type="entry name" value="Mntp/YtaF"/>
</dbReference>
<dbReference type="PANTHER" id="PTHR35529">
    <property type="entry name" value="MANGANESE EFFLUX PUMP MNTP-RELATED"/>
    <property type="match status" value="1"/>
</dbReference>
<organism evidence="6 7">
    <name type="scientific">Alicyclobacillus macrosporangiidus</name>
    <dbReference type="NCBI Taxonomy" id="392015"/>
    <lineage>
        <taxon>Bacteria</taxon>
        <taxon>Bacillati</taxon>
        <taxon>Bacillota</taxon>
        <taxon>Bacilli</taxon>
        <taxon>Bacillales</taxon>
        <taxon>Alicyclobacillaceae</taxon>
        <taxon>Alicyclobacillus</taxon>
    </lineage>
</organism>
<dbReference type="Proteomes" id="UP000183508">
    <property type="component" value="Unassembled WGS sequence"/>
</dbReference>